<proteinExistence type="predicted"/>
<dbReference type="AlphaFoldDB" id="A0AAV7UEB8"/>
<organism evidence="1 2">
    <name type="scientific">Pleurodeles waltl</name>
    <name type="common">Iberian ribbed newt</name>
    <dbReference type="NCBI Taxonomy" id="8319"/>
    <lineage>
        <taxon>Eukaryota</taxon>
        <taxon>Metazoa</taxon>
        <taxon>Chordata</taxon>
        <taxon>Craniata</taxon>
        <taxon>Vertebrata</taxon>
        <taxon>Euteleostomi</taxon>
        <taxon>Amphibia</taxon>
        <taxon>Batrachia</taxon>
        <taxon>Caudata</taxon>
        <taxon>Salamandroidea</taxon>
        <taxon>Salamandridae</taxon>
        <taxon>Pleurodelinae</taxon>
        <taxon>Pleurodeles</taxon>
    </lineage>
</organism>
<name>A0AAV7UEB8_PLEWA</name>
<comment type="caution">
    <text evidence="1">The sequence shown here is derived from an EMBL/GenBank/DDBJ whole genome shotgun (WGS) entry which is preliminary data.</text>
</comment>
<accession>A0AAV7UEB8</accession>
<gene>
    <name evidence="1" type="ORF">NDU88_003815</name>
</gene>
<dbReference type="EMBL" id="JANPWB010000005">
    <property type="protein sequence ID" value="KAJ1187036.1"/>
    <property type="molecule type" value="Genomic_DNA"/>
</dbReference>
<keyword evidence="2" id="KW-1185">Reference proteome</keyword>
<dbReference type="Proteomes" id="UP001066276">
    <property type="component" value="Chromosome 3_1"/>
</dbReference>
<sequence length="67" mass="7582">MDCGQRTPAETIYVGSERLSTYTLFRRKPMSLLHSRTHTRHLDNGDAELRKELPAFINALTDGHASP</sequence>
<evidence type="ECO:0000313" key="2">
    <source>
        <dbReference type="Proteomes" id="UP001066276"/>
    </source>
</evidence>
<reference evidence="1" key="1">
    <citation type="journal article" date="2022" name="bioRxiv">
        <title>Sequencing and chromosome-scale assembly of the giantPleurodeles waltlgenome.</title>
        <authorList>
            <person name="Brown T."/>
            <person name="Elewa A."/>
            <person name="Iarovenko S."/>
            <person name="Subramanian E."/>
            <person name="Araus A.J."/>
            <person name="Petzold A."/>
            <person name="Susuki M."/>
            <person name="Suzuki K.-i.T."/>
            <person name="Hayashi T."/>
            <person name="Toyoda A."/>
            <person name="Oliveira C."/>
            <person name="Osipova E."/>
            <person name="Leigh N.D."/>
            <person name="Simon A."/>
            <person name="Yun M.H."/>
        </authorList>
    </citation>
    <scope>NUCLEOTIDE SEQUENCE</scope>
    <source>
        <strain evidence="1">20211129_DDA</strain>
        <tissue evidence="1">Liver</tissue>
    </source>
</reference>
<protein>
    <submittedName>
        <fullName evidence="1">Uncharacterized protein</fullName>
    </submittedName>
</protein>
<evidence type="ECO:0000313" key="1">
    <source>
        <dbReference type="EMBL" id="KAJ1187036.1"/>
    </source>
</evidence>